<comment type="caution">
    <text evidence="1">The sequence shown here is derived from an EMBL/GenBank/DDBJ whole genome shotgun (WGS) entry which is preliminary data.</text>
</comment>
<dbReference type="PANTHER" id="PTHR37834:SF2">
    <property type="entry name" value="ESTERASE, SGNH HYDROLASE-TYPE"/>
    <property type="match status" value="1"/>
</dbReference>
<dbReference type="InterPro" id="IPR036514">
    <property type="entry name" value="SGNH_hydro_sf"/>
</dbReference>
<accession>G3XP37</accession>
<organism evidence="1 2">
    <name type="scientific">Aspergillus niger (strain ATCC 1015 / CBS 113.46 / FGSC A1144 / LSHB Ac4 / NCTC 3858a / NRRL 328 / USDA 3528.7)</name>
    <dbReference type="NCBI Taxonomy" id="380704"/>
    <lineage>
        <taxon>Eukaryota</taxon>
        <taxon>Fungi</taxon>
        <taxon>Dikarya</taxon>
        <taxon>Ascomycota</taxon>
        <taxon>Pezizomycotina</taxon>
        <taxon>Eurotiomycetes</taxon>
        <taxon>Eurotiomycetidae</taxon>
        <taxon>Eurotiales</taxon>
        <taxon>Aspergillaceae</taxon>
        <taxon>Aspergillus</taxon>
        <taxon>Aspergillus subgen. Circumdati</taxon>
    </lineage>
</organism>
<dbReference type="PANTHER" id="PTHR37834">
    <property type="entry name" value="GDSL-LIKE LIPASE/ACYLHYDROLASE DOMAIN PROTEIN (AFU_ORTHOLOGUE AFUA_2G00620)"/>
    <property type="match status" value="1"/>
</dbReference>
<dbReference type="EMBL" id="ACJE01000002">
    <property type="protein sequence ID" value="EHA27692.1"/>
    <property type="molecule type" value="Genomic_DNA"/>
</dbReference>
<dbReference type="AlphaFoldDB" id="G3XP37"/>
<gene>
    <name evidence="1" type="ORF">ASPNIDRAFT_184668</name>
</gene>
<evidence type="ECO:0000313" key="1">
    <source>
        <dbReference type="EMBL" id="EHA27692.1"/>
    </source>
</evidence>
<dbReference type="Gene3D" id="3.40.50.1110">
    <property type="entry name" value="SGNH hydrolase"/>
    <property type="match status" value="2"/>
</dbReference>
<protein>
    <submittedName>
        <fullName evidence="1">Uncharacterized protein</fullName>
    </submittedName>
</protein>
<name>G3XP37_ASPNA</name>
<sequence length="266" mass="30286">MRLSPIYALSWALQASATILQNGQVREDPYPGQAKAISLDNGSWRTYQPDASEIAYKGRWDSKHVSLWCPTTNNFSFASGQYGTYEGLSSWAYNYAAGLGDVEYSITAYPGICLTDEQCYADKARGMTHQWFYASDAGVRANATYGNQPEKWDFNLIQSLWGNFTRSGDTYVQSPFYVSEIQRVAEHFQDDGFVYYFDTKGVLQHNDIDPQEHPTDVGHIKVASHLMQWTKLKLGWEFGATGPEVQHDTLYWNNEDSYRRSFTGSY</sequence>
<dbReference type="OrthoDB" id="426133at2759"/>
<dbReference type="InterPro" id="IPR052762">
    <property type="entry name" value="PCW_deacetylase/CE"/>
</dbReference>
<dbReference type="SUPFAM" id="SSF52266">
    <property type="entry name" value="SGNH hydrolase"/>
    <property type="match status" value="1"/>
</dbReference>
<proteinExistence type="predicted"/>
<dbReference type="Proteomes" id="UP000009038">
    <property type="component" value="Unassembled WGS sequence"/>
</dbReference>
<reference evidence="1 2" key="1">
    <citation type="journal article" date="2011" name="Genome Res.">
        <title>Comparative genomics of citric-acid-producing Aspergillus niger ATCC 1015 versus enzyme-producing CBS 513.88.</title>
        <authorList>
            <person name="Andersen M.R."/>
            <person name="Salazar M.P."/>
            <person name="Schaap P.J."/>
            <person name="van de Vondervoort P.J."/>
            <person name="Culley D."/>
            <person name="Thykaer J."/>
            <person name="Frisvad J.C."/>
            <person name="Nielsen K.F."/>
            <person name="Albang R."/>
            <person name="Albermann K."/>
            <person name="Berka R.M."/>
            <person name="Braus G.H."/>
            <person name="Braus-Stromeyer S.A."/>
            <person name="Corrochano L.M."/>
            <person name="Dai Z."/>
            <person name="van Dijck P.W."/>
            <person name="Hofmann G."/>
            <person name="Lasure L.L."/>
            <person name="Magnuson J.K."/>
            <person name="Menke H."/>
            <person name="Meijer M."/>
            <person name="Meijer S.L."/>
            <person name="Nielsen J.B."/>
            <person name="Nielsen M.L."/>
            <person name="van Ooyen A.J."/>
            <person name="Pel H.J."/>
            <person name="Poulsen L."/>
            <person name="Samson R.A."/>
            <person name="Stam H."/>
            <person name="Tsang A."/>
            <person name="van den Brink J.M."/>
            <person name="Atkins A."/>
            <person name="Aerts A."/>
            <person name="Shapiro H."/>
            <person name="Pangilinan J."/>
            <person name="Salamov A."/>
            <person name="Lou Y."/>
            <person name="Lindquist E."/>
            <person name="Lucas S."/>
            <person name="Grimwood J."/>
            <person name="Grigoriev I.V."/>
            <person name="Kubicek C.P."/>
            <person name="Martinez D."/>
            <person name="van Peij N.N."/>
            <person name="Roubos J.A."/>
            <person name="Nielsen J."/>
            <person name="Baker S.E."/>
        </authorList>
    </citation>
    <scope>NUCLEOTIDE SEQUENCE [LARGE SCALE GENOMIC DNA]</scope>
    <source>
        <strain evidence="2">ATCC 1015 / CBS 113.46 / FGSC A1144 / LSHB Ac4 / NCTC 3858a / NRRL 328 / USDA 3528.7</strain>
    </source>
</reference>
<evidence type="ECO:0000313" key="2">
    <source>
        <dbReference type="Proteomes" id="UP000009038"/>
    </source>
</evidence>
<dbReference type="HOGENOM" id="CLU_038116_1_0_1"/>